<keyword evidence="4" id="KW-1185">Reference proteome</keyword>
<dbReference type="RefSeq" id="WP_148075763.1">
    <property type="nucleotide sequence ID" value="NZ_CP042913.1"/>
</dbReference>
<reference evidence="3 4" key="1">
    <citation type="submission" date="2019-08" db="EMBL/GenBank/DDBJ databases">
        <title>Deep-cultivation of Planctomycetes and their phenomic and genomic characterization uncovers novel biology.</title>
        <authorList>
            <person name="Wiegand S."/>
            <person name="Jogler M."/>
            <person name="Boedeker C."/>
            <person name="Pinto D."/>
            <person name="Vollmers J."/>
            <person name="Rivas-Marin E."/>
            <person name="Kohn T."/>
            <person name="Peeters S.H."/>
            <person name="Heuer A."/>
            <person name="Rast P."/>
            <person name="Oberbeckmann S."/>
            <person name="Bunk B."/>
            <person name="Jeske O."/>
            <person name="Meyerdierks A."/>
            <person name="Storesund J.E."/>
            <person name="Kallscheuer N."/>
            <person name="Luecker S."/>
            <person name="Lage O.M."/>
            <person name="Pohl T."/>
            <person name="Merkel B.J."/>
            <person name="Hornburger P."/>
            <person name="Mueller R.-W."/>
            <person name="Bruemmer F."/>
            <person name="Labrenz M."/>
            <person name="Spormann A.M."/>
            <person name="Op den Camp H."/>
            <person name="Overmann J."/>
            <person name="Amann R."/>
            <person name="Jetten M.S.M."/>
            <person name="Mascher T."/>
            <person name="Medema M.H."/>
            <person name="Devos D.P."/>
            <person name="Kaster A.-K."/>
            <person name="Ovreas L."/>
            <person name="Rohde M."/>
            <person name="Galperin M.Y."/>
            <person name="Jogler C."/>
        </authorList>
    </citation>
    <scope>NUCLEOTIDE SEQUENCE [LARGE SCALE GENOMIC DNA]</scope>
    <source>
        <strain evidence="3 4">Pr1d</strain>
    </source>
</reference>
<accession>A0A5B9QER7</accession>
<feature type="domain" description="DUF4440" evidence="2">
    <location>
        <begin position="33"/>
        <end position="141"/>
    </location>
</feature>
<organism evidence="3 4">
    <name type="scientific">Bythopirellula goksoeyrii</name>
    <dbReference type="NCBI Taxonomy" id="1400387"/>
    <lineage>
        <taxon>Bacteria</taxon>
        <taxon>Pseudomonadati</taxon>
        <taxon>Planctomycetota</taxon>
        <taxon>Planctomycetia</taxon>
        <taxon>Pirellulales</taxon>
        <taxon>Lacipirellulaceae</taxon>
        <taxon>Bythopirellula</taxon>
    </lineage>
</organism>
<feature type="chain" id="PRO_5022794423" evidence="1">
    <location>
        <begin position="24"/>
        <end position="300"/>
    </location>
</feature>
<dbReference type="InterPro" id="IPR032710">
    <property type="entry name" value="NTF2-like_dom_sf"/>
</dbReference>
<dbReference type="KEGG" id="bgok:Pr1d_48830"/>
<gene>
    <name evidence="3" type="ORF">Pr1d_48830</name>
</gene>
<sequence precursor="true">MKRTIWKCVAVVLAACGPATAIAGNAVADKAAIEKAIASYVAAFNAHDSAELASHWSPEAVYTNPRTGDQVVGLEAIKQEFDALLADAKDVKLEVEVESIDFVSPNVAVENGLATVSGPESVAEVTRYQAVHVKQGGKWLLDRVSEEEVTSPPSHYEQLKPLEWLIGSWVDEDDEARVETTCQWSKNQNFITRSFTIDLANEPPLSGVQFIGWDAALGKIHSWAFDSDGGVVEGTWSNKDGSWIVESSAVLPDGRKASSINIMKILDDKTLSWQVTGRDVDGEILPNLPEVKITRIASEQ</sequence>
<dbReference type="Proteomes" id="UP000323917">
    <property type="component" value="Chromosome"/>
</dbReference>
<dbReference type="AlphaFoldDB" id="A0A5B9QER7"/>
<feature type="signal peptide" evidence="1">
    <location>
        <begin position="1"/>
        <end position="23"/>
    </location>
</feature>
<dbReference type="SUPFAM" id="SSF54427">
    <property type="entry name" value="NTF2-like"/>
    <property type="match status" value="1"/>
</dbReference>
<dbReference type="EMBL" id="CP042913">
    <property type="protein sequence ID" value="QEG37537.1"/>
    <property type="molecule type" value="Genomic_DNA"/>
</dbReference>
<dbReference type="OrthoDB" id="263788at2"/>
<name>A0A5B9QER7_9BACT</name>
<dbReference type="InterPro" id="IPR027843">
    <property type="entry name" value="DUF4440"/>
</dbReference>
<evidence type="ECO:0000313" key="4">
    <source>
        <dbReference type="Proteomes" id="UP000323917"/>
    </source>
</evidence>
<dbReference type="Pfam" id="PF14534">
    <property type="entry name" value="DUF4440"/>
    <property type="match status" value="1"/>
</dbReference>
<dbReference type="NCBIfam" id="TIGR02246">
    <property type="entry name" value="SgcJ/EcaC family oxidoreductase"/>
    <property type="match status" value="1"/>
</dbReference>
<keyword evidence="1" id="KW-0732">Signal</keyword>
<evidence type="ECO:0000259" key="2">
    <source>
        <dbReference type="Pfam" id="PF14534"/>
    </source>
</evidence>
<evidence type="ECO:0000313" key="3">
    <source>
        <dbReference type="EMBL" id="QEG37537.1"/>
    </source>
</evidence>
<dbReference type="Gene3D" id="3.10.450.50">
    <property type="match status" value="1"/>
</dbReference>
<dbReference type="InterPro" id="IPR011944">
    <property type="entry name" value="Steroid_delta5-4_isomerase"/>
</dbReference>
<protein>
    <submittedName>
        <fullName evidence="3">SnoaL-like domain protein</fullName>
    </submittedName>
</protein>
<proteinExistence type="predicted"/>
<evidence type="ECO:0000256" key="1">
    <source>
        <dbReference type="SAM" id="SignalP"/>
    </source>
</evidence>